<dbReference type="NCBIfam" id="TIGR02094">
    <property type="entry name" value="more_P_ylases"/>
    <property type="match status" value="1"/>
</dbReference>
<dbReference type="InterPro" id="IPR011834">
    <property type="entry name" value="Agluc_phsphrylas"/>
</dbReference>
<dbReference type="GO" id="GO:0030170">
    <property type="term" value="F:pyridoxal phosphate binding"/>
    <property type="evidence" value="ECO:0007669"/>
    <property type="project" value="InterPro"/>
</dbReference>
<dbReference type="Gene3D" id="3.40.50.2000">
    <property type="entry name" value="Glycogen Phosphorylase B"/>
    <property type="match status" value="1"/>
</dbReference>
<dbReference type="EMBL" id="AUZX01004855">
    <property type="protein sequence ID" value="EQD69740.1"/>
    <property type="molecule type" value="Genomic_DNA"/>
</dbReference>
<accession>T1CLR5</accession>
<name>T1CLR5_9ZZZZ</name>
<dbReference type="AlphaFoldDB" id="T1CLR5"/>
<dbReference type="GO" id="GO:0005975">
    <property type="term" value="P:carbohydrate metabolic process"/>
    <property type="evidence" value="ECO:0007669"/>
    <property type="project" value="InterPro"/>
</dbReference>
<dbReference type="PANTHER" id="PTHR42655:SF1">
    <property type="entry name" value="GLYCOGEN PHOSPHORYLASE"/>
    <property type="match status" value="1"/>
</dbReference>
<gene>
    <name evidence="1" type="ORF">B1A_06691</name>
</gene>
<reference evidence="1" key="1">
    <citation type="submission" date="2013-08" db="EMBL/GenBank/DDBJ databases">
        <authorList>
            <person name="Mendez C."/>
            <person name="Richter M."/>
            <person name="Ferrer M."/>
            <person name="Sanchez J."/>
        </authorList>
    </citation>
    <scope>NUCLEOTIDE SEQUENCE</scope>
</reference>
<dbReference type="InterPro" id="IPR052182">
    <property type="entry name" value="Glycogen/Maltodextrin_Phosph"/>
</dbReference>
<dbReference type="PANTHER" id="PTHR42655">
    <property type="entry name" value="GLYCOGEN PHOSPHORYLASE"/>
    <property type="match status" value="1"/>
</dbReference>
<sequence length="312" mass="34872">MQHAEYKAHDPRDLPVEPARGDDGKWLTISVRIGGRDVMARIWKAQAGRVPIYLLDTNTPENAPSDRDITRRLYGGDESTRVRQEMILGIGGVRALRALGLAPAVWHLNEGHAAFLILELMREHKGLGLPFDAALEATASACVFTTHTPVSAGHDAFGHGLILEHFQDFINDLGIPVERFLELGRAPSVPGMFNMTRLALNGARQVNGVSRIHGKISGELCADHWPEVRPEDNPVGFVTNGVHVPTFLHKLWVEFFDAELGARWSEHLTDRDFWAALSAVPDERFWRTAQEVKAKMLDAVRTRLEREYARKG</sequence>
<organism evidence="1">
    <name type="scientific">mine drainage metagenome</name>
    <dbReference type="NCBI Taxonomy" id="410659"/>
    <lineage>
        <taxon>unclassified sequences</taxon>
        <taxon>metagenomes</taxon>
        <taxon>ecological metagenomes</taxon>
    </lineage>
</organism>
<reference evidence="1" key="2">
    <citation type="journal article" date="2014" name="ISME J.">
        <title>Microbial stratification in low pH oxic and suboxic macroscopic growths along an acid mine drainage.</title>
        <authorList>
            <person name="Mendez-Garcia C."/>
            <person name="Mesa V."/>
            <person name="Sprenger R.R."/>
            <person name="Richter M."/>
            <person name="Diez M.S."/>
            <person name="Solano J."/>
            <person name="Bargiela R."/>
            <person name="Golyshina O.V."/>
            <person name="Manteca A."/>
            <person name="Ramos J.L."/>
            <person name="Gallego J.R."/>
            <person name="Llorente I."/>
            <person name="Martins Dos Santos V.A."/>
            <person name="Jensen O.N."/>
            <person name="Pelaez A.I."/>
            <person name="Sanchez J."/>
            <person name="Ferrer M."/>
        </authorList>
    </citation>
    <scope>NUCLEOTIDE SEQUENCE</scope>
</reference>
<feature type="non-terminal residue" evidence="1">
    <location>
        <position position="312"/>
    </location>
</feature>
<comment type="caution">
    <text evidence="1">The sequence shown here is derived from an EMBL/GenBank/DDBJ whole genome shotgun (WGS) entry which is preliminary data.</text>
</comment>
<dbReference type="GO" id="GO:0004645">
    <property type="term" value="F:1,4-alpha-oligoglucan phosphorylase activity"/>
    <property type="evidence" value="ECO:0007669"/>
    <property type="project" value="InterPro"/>
</dbReference>
<proteinExistence type="predicted"/>
<protein>
    <submittedName>
        <fullName evidence="1">Glycogen phosphorylase</fullName>
    </submittedName>
</protein>
<dbReference type="SUPFAM" id="SSF53756">
    <property type="entry name" value="UDP-Glycosyltransferase/glycogen phosphorylase"/>
    <property type="match status" value="1"/>
</dbReference>
<evidence type="ECO:0000313" key="1">
    <source>
        <dbReference type="EMBL" id="EQD69740.1"/>
    </source>
</evidence>